<evidence type="ECO:0000256" key="1">
    <source>
        <dbReference type="SAM" id="MobiDB-lite"/>
    </source>
</evidence>
<dbReference type="EMBL" id="BAAAGE010000008">
    <property type="protein sequence ID" value="GAA0733767.1"/>
    <property type="molecule type" value="Genomic_DNA"/>
</dbReference>
<dbReference type="Proteomes" id="UP001501758">
    <property type="component" value="Unassembled WGS sequence"/>
</dbReference>
<feature type="region of interest" description="Disordered" evidence="1">
    <location>
        <begin position="45"/>
        <end position="125"/>
    </location>
</feature>
<evidence type="ECO:0000313" key="3">
    <source>
        <dbReference type="Proteomes" id="UP001501758"/>
    </source>
</evidence>
<feature type="compositionally biased region" description="Basic and acidic residues" evidence="1">
    <location>
        <begin position="62"/>
        <end position="76"/>
    </location>
</feature>
<evidence type="ECO:0000313" key="2">
    <source>
        <dbReference type="EMBL" id="GAA0733767.1"/>
    </source>
</evidence>
<accession>A0ABN1JAX2</accession>
<feature type="compositionally biased region" description="Basic and acidic residues" evidence="1">
    <location>
        <begin position="92"/>
        <end position="113"/>
    </location>
</feature>
<dbReference type="RefSeq" id="WP_343914813.1">
    <property type="nucleotide sequence ID" value="NZ_BAAAGE010000008.1"/>
</dbReference>
<name>A0ABN1JAX2_9FLAO</name>
<reference evidence="2 3" key="1">
    <citation type="journal article" date="2019" name="Int. J. Syst. Evol. Microbiol.">
        <title>The Global Catalogue of Microorganisms (GCM) 10K type strain sequencing project: providing services to taxonomists for standard genome sequencing and annotation.</title>
        <authorList>
            <consortium name="The Broad Institute Genomics Platform"/>
            <consortium name="The Broad Institute Genome Sequencing Center for Infectious Disease"/>
            <person name="Wu L."/>
            <person name="Ma J."/>
        </authorList>
    </citation>
    <scope>NUCLEOTIDE SEQUENCE [LARGE SCALE GENOMIC DNA]</scope>
    <source>
        <strain evidence="2 3">JCM 15974</strain>
    </source>
</reference>
<organism evidence="2 3">
    <name type="scientific">Aquimarina litoralis</name>
    <dbReference type="NCBI Taxonomy" id="584605"/>
    <lineage>
        <taxon>Bacteria</taxon>
        <taxon>Pseudomonadati</taxon>
        <taxon>Bacteroidota</taxon>
        <taxon>Flavobacteriia</taxon>
        <taxon>Flavobacteriales</taxon>
        <taxon>Flavobacteriaceae</taxon>
        <taxon>Aquimarina</taxon>
    </lineage>
</organism>
<keyword evidence="3" id="KW-1185">Reference proteome</keyword>
<sequence length="125" mass="14260">MKSFKLIIVFVFSIFLGNHIGYSQNKNADDSEEYIPKGVATRTKKNAGFSKGKMNKANRANGSDRDAIFSDKEKNARALTAQKSRKSGKVKLTKEQAKKRIEERVRAIKEENKRKKKTPSKRNKQ</sequence>
<proteinExistence type="predicted"/>
<protein>
    <submittedName>
        <fullName evidence="2">Uncharacterized protein</fullName>
    </submittedName>
</protein>
<gene>
    <name evidence="2" type="ORF">GCM10009430_48210</name>
</gene>
<comment type="caution">
    <text evidence="2">The sequence shown here is derived from an EMBL/GenBank/DDBJ whole genome shotgun (WGS) entry which is preliminary data.</text>
</comment>
<feature type="compositionally biased region" description="Basic residues" evidence="1">
    <location>
        <begin position="114"/>
        <end position="125"/>
    </location>
</feature>